<proteinExistence type="predicted"/>
<dbReference type="RefSeq" id="XP_028882069.1">
    <property type="nucleotide sequence ID" value="XM_029026745.1"/>
</dbReference>
<dbReference type="OrthoDB" id="243549at2759"/>
<dbReference type="EMBL" id="NBCO01000019">
    <property type="protein sequence ID" value="ORC88003.1"/>
    <property type="molecule type" value="Genomic_DNA"/>
</dbReference>
<keyword evidence="3" id="KW-1185">Reference proteome</keyword>
<dbReference type="GeneID" id="39986525"/>
<organism evidence="2 3">
    <name type="scientific">Trypanosoma theileri</name>
    <dbReference type="NCBI Taxonomy" id="67003"/>
    <lineage>
        <taxon>Eukaryota</taxon>
        <taxon>Discoba</taxon>
        <taxon>Euglenozoa</taxon>
        <taxon>Kinetoplastea</taxon>
        <taxon>Metakinetoplastina</taxon>
        <taxon>Trypanosomatida</taxon>
        <taxon>Trypanosomatidae</taxon>
        <taxon>Trypanosoma</taxon>
    </lineage>
</organism>
<sequence length="360" mass="39500">MAVSLFSSSTIHSVDDFRSVFTPNRSDRLLLCYEAVGDNVKTEELSVFENTVRAAAEAHGTKLQLHFWECSSNAFTAAKQQLGKERGTPLLAVVYRETIADTFRQSLSSMMDEMPRLCERLSSYQRGGKVAVLSSSSSSSLSPASTTNTTTTNSATAVESDARLMVDVSKLVGMGKRLMAEGKAEYAGKFFQRAVDALDAVLPHCNGDNNVNGSLALCLAWTALAQIVQGRSAEAYMQRLETQYVDYCMEIGSDAARVRSTYRLISAMPFTWRSDTCSERRLREILVADPHSHNHRCALVVTLFLAGDIERCLTEAVKLRVLNIPFGTTAIAAVADFMGRDHPLLLQCSRSEDEQAVGKP</sequence>
<feature type="region of interest" description="Disordered" evidence="1">
    <location>
        <begin position="135"/>
        <end position="155"/>
    </location>
</feature>
<reference evidence="2 3" key="1">
    <citation type="submission" date="2017-03" db="EMBL/GenBank/DDBJ databases">
        <title>An alternative strategy for trypanosome survival in the mammalian bloodstream revealed through genome and transcriptome analysis of the ubiquitous bovine parasite Trypanosoma (Megatrypanum) theileri.</title>
        <authorList>
            <person name="Kelly S."/>
            <person name="Ivens A."/>
            <person name="Mott A."/>
            <person name="O'Neill E."/>
            <person name="Emms D."/>
            <person name="Macleod O."/>
            <person name="Voorheis P."/>
            <person name="Matthews J."/>
            <person name="Matthews K."/>
            <person name="Carrington M."/>
        </authorList>
    </citation>
    <scope>NUCLEOTIDE SEQUENCE [LARGE SCALE GENOMIC DNA]</scope>
    <source>
        <strain evidence="2">Edinburgh</strain>
    </source>
</reference>
<comment type="caution">
    <text evidence="2">The sequence shown here is derived from an EMBL/GenBank/DDBJ whole genome shotgun (WGS) entry which is preliminary data.</text>
</comment>
<protein>
    <submittedName>
        <fullName evidence="2">Uncharacterized protein</fullName>
    </submittedName>
</protein>
<evidence type="ECO:0000313" key="3">
    <source>
        <dbReference type="Proteomes" id="UP000192257"/>
    </source>
</evidence>
<dbReference type="VEuPathDB" id="TriTrypDB:TM35_000192470"/>
<dbReference type="AlphaFoldDB" id="A0A1X0NU43"/>
<evidence type="ECO:0000256" key="1">
    <source>
        <dbReference type="SAM" id="MobiDB-lite"/>
    </source>
</evidence>
<dbReference type="Proteomes" id="UP000192257">
    <property type="component" value="Unassembled WGS sequence"/>
</dbReference>
<accession>A0A1X0NU43</accession>
<evidence type="ECO:0000313" key="2">
    <source>
        <dbReference type="EMBL" id="ORC88003.1"/>
    </source>
</evidence>
<name>A0A1X0NU43_9TRYP</name>
<gene>
    <name evidence="2" type="ORF">TM35_000192470</name>
</gene>